<name>A0AA38LV47_9TREE</name>
<dbReference type="AlphaFoldDB" id="A0AA38LV47"/>
<dbReference type="GeneID" id="77726662"/>
<gene>
    <name evidence="2" type="ORF">MKK02DRAFT_27992</name>
</gene>
<keyword evidence="1" id="KW-0732">Signal</keyword>
<dbReference type="Proteomes" id="UP001164286">
    <property type="component" value="Unassembled WGS sequence"/>
</dbReference>
<comment type="caution">
    <text evidence="2">The sequence shown here is derived from an EMBL/GenBank/DDBJ whole genome shotgun (WGS) entry which is preliminary data.</text>
</comment>
<reference evidence="2" key="1">
    <citation type="journal article" date="2022" name="G3 (Bethesda)">
        <title>High quality genome of the basidiomycete yeast Dioszegia hungarica PDD-24b-2 isolated from cloud water.</title>
        <authorList>
            <person name="Jarrige D."/>
            <person name="Haridas S."/>
            <person name="Bleykasten-Grosshans C."/>
            <person name="Joly M."/>
            <person name="Nadalig T."/>
            <person name="Sancelme M."/>
            <person name="Vuilleumier S."/>
            <person name="Grigoriev I.V."/>
            <person name="Amato P."/>
            <person name="Bringel F."/>
        </authorList>
    </citation>
    <scope>NUCLEOTIDE SEQUENCE</scope>
    <source>
        <strain evidence="2">PDD-24b-2</strain>
    </source>
</reference>
<sequence length="166" mass="18384">MKLLTIALLLASVASVRSANTIEVILLHGFSMTDPTGNAATVVGPAAFDLLVEADFAPFVRQVKVTDATGSAAHSAMHILSAHRLYPSETRDIEVGSSGTTRLAVVYYERRSCDRCLQSRIGSTRNRYGPAYETIQNEVLLRLKTPRESDLEQSIRHIYKYLPYQL</sequence>
<evidence type="ECO:0000313" key="3">
    <source>
        <dbReference type="Proteomes" id="UP001164286"/>
    </source>
</evidence>
<feature type="signal peptide" evidence="1">
    <location>
        <begin position="1"/>
        <end position="18"/>
    </location>
</feature>
<proteinExistence type="predicted"/>
<keyword evidence="3" id="KW-1185">Reference proteome</keyword>
<dbReference type="EMBL" id="JAKWFO010000006">
    <property type="protein sequence ID" value="KAI9634861.1"/>
    <property type="molecule type" value="Genomic_DNA"/>
</dbReference>
<accession>A0AA38LV47</accession>
<protein>
    <submittedName>
        <fullName evidence="2">Uncharacterized protein</fullName>
    </submittedName>
</protein>
<feature type="chain" id="PRO_5041425878" evidence="1">
    <location>
        <begin position="19"/>
        <end position="166"/>
    </location>
</feature>
<evidence type="ECO:0000313" key="2">
    <source>
        <dbReference type="EMBL" id="KAI9634861.1"/>
    </source>
</evidence>
<evidence type="ECO:0000256" key="1">
    <source>
        <dbReference type="SAM" id="SignalP"/>
    </source>
</evidence>
<organism evidence="2 3">
    <name type="scientific">Dioszegia hungarica</name>
    <dbReference type="NCBI Taxonomy" id="4972"/>
    <lineage>
        <taxon>Eukaryota</taxon>
        <taxon>Fungi</taxon>
        <taxon>Dikarya</taxon>
        <taxon>Basidiomycota</taxon>
        <taxon>Agaricomycotina</taxon>
        <taxon>Tremellomycetes</taxon>
        <taxon>Tremellales</taxon>
        <taxon>Bulleribasidiaceae</taxon>
        <taxon>Dioszegia</taxon>
    </lineage>
</organism>
<dbReference type="RefSeq" id="XP_052944638.1">
    <property type="nucleotide sequence ID" value="XM_053087457.1"/>
</dbReference>